<accession>A0A7W9KR32</accession>
<gene>
    <name evidence="2" type="ORF">BJ998_007660</name>
</gene>
<evidence type="ECO:0000313" key="2">
    <source>
        <dbReference type="EMBL" id="MBB5896464.1"/>
    </source>
</evidence>
<keyword evidence="3" id="KW-1185">Reference proteome</keyword>
<sequence length="44" mass="4916">MLGNHWYPTAGMPHPDGMETERLLRPAEPSDVDDLRALDVAPSR</sequence>
<dbReference type="EMBL" id="JACHIR010000001">
    <property type="protein sequence ID" value="MBB5896464.1"/>
    <property type="molecule type" value="Genomic_DNA"/>
</dbReference>
<comment type="caution">
    <text evidence="2">The sequence shown here is derived from an EMBL/GenBank/DDBJ whole genome shotgun (WGS) entry which is preliminary data.</text>
</comment>
<feature type="region of interest" description="Disordered" evidence="1">
    <location>
        <begin position="1"/>
        <end position="20"/>
    </location>
</feature>
<dbReference type="AlphaFoldDB" id="A0A7W9KR32"/>
<evidence type="ECO:0000313" key="3">
    <source>
        <dbReference type="Proteomes" id="UP000585638"/>
    </source>
</evidence>
<evidence type="ECO:0000256" key="1">
    <source>
        <dbReference type="SAM" id="MobiDB-lite"/>
    </source>
</evidence>
<name>A0A7W9KR32_9PSEU</name>
<protein>
    <submittedName>
        <fullName evidence="2">Uncharacterized protein</fullName>
    </submittedName>
</protein>
<proteinExistence type="predicted"/>
<organism evidence="2 3">
    <name type="scientific">Kutzneria kofuensis</name>
    <dbReference type="NCBI Taxonomy" id="103725"/>
    <lineage>
        <taxon>Bacteria</taxon>
        <taxon>Bacillati</taxon>
        <taxon>Actinomycetota</taxon>
        <taxon>Actinomycetes</taxon>
        <taxon>Pseudonocardiales</taxon>
        <taxon>Pseudonocardiaceae</taxon>
        <taxon>Kutzneria</taxon>
    </lineage>
</organism>
<dbReference type="Proteomes" id="UP000585638">
    <property type="component" value="Unassembled WGS sequence"/>
</dbReference>
<reference evidence="2 3" key="1">
    <citation type="submission" date="2020-08" db="EMBL/GenBank/DDBJ databases">
        <title>Sequencing the genomes of 1000 actinobacteria strains.</title>
        <authorList>
            <person name="Klenk H.-P."/>
        </authorList>
    </citation>
    <scope>NUCLEOTIDE SEQUENCE [LARGE SCALE GENOMIC DNA]</scope>
    <source>
        <strain evidence="2 3">DSM 43851</strain>
    </source>
</reference>
<dbReference type="RefSeq" id="WP_281393053.1">
    <property type="nucleotide sequence ID" value="NZ_BAAAWY010000016.1"/>
</dbReference>